<gene>
    <name evidence="2" type="ORF">P691DRAFT_786308</name>
</gene>
<keyword evidence="3" id="KW-1185">Reference proteome</keyword>
<feature type="compositionally biased region" description="Basic and acidic residues" evidence="1">
    <location>
        <begin position="11"/>
        <end position="21"/>
    </location>
</feature>
<sequence>PNSSPIPSSHPEAHLASRWPERSPFNSQPLAQDPALSFEAQPHSQPHSQTHSRPSAFNPQPRPTYYLPPSQPPPGSYPSSSFSSIGEVYGVKRSAPVDKSFSQLSENTKRRRLDGDAATENLVSRILAAITSMGQWCINCTFHGLLPIDPNDTHVASKCPNFPESVYFTWKKGIRYSKVHDPVCRLCHVPQIDRELHPFHQRGVKAREVNLRREVASVFGVREWTSDEQFTDWLSGPPHGECRNNAMAVILWYYESGMWESRPSSQ</sequence>
<dbReference type="EMBL" id="MU154071">
    <property type="protein sequence ID" value="KAF9439518.1"/>
    <property type="molecule type" value="Genomic_DNA"/>
</dbReference>
<organism evidence="2 3">
    <name type="scientific">Macrolepiota fuliginosa MF-IS2</name>
    <dbReference type="NCBI Taxonomy" id="1400762"/>
    <lineage>
        <taxon>Eukaryota</taxon>
        <taxon>Fungi</taxon>
        <taxon>Dikarya</taxon>
        <taxon>Basidiomycota</taxon>
        <taxon>Agaricomycotina</taxon>
        <taxon>Agaricomycetes</taxon>
        <taxon>Agaricomycetidae</taxon>
        <taxon>Agaricales</taxon>
        <taxon>Agaricineae</taxon>
        <taxon>Agaricaceae</taxon>
        <taxon>Macrolepiota</taxon>
    </lineage>
</organism>
<evidence type="ECO:0000313" key="2">
    <source>
        <dbReference type="EMBL" id="KAF9439518.1"/>
    </source>
</evidence>
<dbReference type="AlphaFoldDB" id="A0A9P5WVR6"/>
<evidence type="ECO:0000313" key="3">
    <source>
        <dbReference type="Proteomes" id="UP000807342"/>
    </source>
</evidence>
<feature type="compositionally biased region" description="Polar residues" evidence="1">
    <location>
        <begin position="42"/>
        <end position="58"/>
    </location>
</feature>
<feature type="non-terminal residue" evidence="2">
    <location>
        <position position="1"/>
    </location>
</feature>
<name>A0A9P5WVR6_9AGAR</name>
<protein>
    <submittedName>
        <fullName evidence="2">Uncharacterized protein</fullName>
    </submittedName>
</protein>
<accession>A0A9P5WVR6</accession>
<feature type="region of interest" description="Disordered" evidence="1">
    <location>
        <begin position="1"/>
        <end position="81"/>
    </location>
</feature>
<proteinExistence type="predicted"/>
<reference evidence="2" key="1">
    <citation type="submission" date="2020-11" db="EMBL/GenBank/DDBJ databases">
        <authorList>
            <consortium name="DOE Joint Genome Institute"/>
            <person name="Ahrendt S."/>
            <person name="Riley R."/>
            <person name="Andreopoulos W."/>
            <person name="Labutti K."/>
            <person name="Pangilinan J."/>
            <person name="Ruiz-Duenas F.J."/>
            <person name="Barrasa J.M."/>
            <person name="Sanchez-Garcia M."/>
            <person name="Camarero S."/>
            <person name="Miyauchi S."/>
            <person name="Serrano A."/>
            <person name="Linde D."/>
            <person name="Babiker R."/>
            <person name="Drula E."/>
            <person name="Ayuso-Fernandez I."/>
            <person name="Pacheco R."/>
            <person name="Padilla G."/>
            <person name="Ferreira P."/>
            <person name="Barriuso J."/>
            <person name="Kellner H."/>
            <person name="Castanera R."/>
            <person name="Alfaro M."/>
            <person name="Ramirez L."/>
            <person name="Pisabarro A.G."/>
            <person name="Kuo A."/>
            <person name="Tritt A."/>
            <person name="Lipzen A."/>
            <person name="He G."/>
            <person name="Yan M."/>
            <person name="Ng V."/>
            <person name="Cullen D."/>
            <person name="Martin F."/>
            <person name="Rosso M.-N."/>
            <person name="Henrissat B."/>
            <person name="Hibbett D."/>
            <person name="Martinez A.T."/>
            <person name="Grigoriev I.V."/>
        </authorList>
    </citation>
    <scope>NUCLEOTIDE SEQUENCE</scope>
    <source>
        <strain evidence="2">MF-IS2</strain>
    </source>
</reference>
<dbReference type="Proteomes" id="UP000807342">
    <property type="component" value="Unassembled WGS sequence"/>
</dbReference>
<dbReference type="OrthoDB" id="2672827at2759"/>
<comment type="caution">
    <text evidence="2">The sequence shown here is derived from an EMBL/GenBank/DDBJ whole genome shotgun (WGS) entry which is preliminary data.</text>
</comment>
<evidence type="ECO:0000256" key="1">
    <source>
        <dbReference type="SAM" id="MobiDB-lite"/>
    </source>
</evidence>